<comment type="caution">
    <text evidence="1">The sequence shown here is derived from an EMBL/GenBank/DDBJ whole genome shotgun (WGS) entry which is preliminary data.</text>
</comment>
<keyword evidence="2" id="KW-1185">Reference proteome</keyword>
<reference evidence="1" key="3">
    <citation type="submission" date="2023-05" db="EMBL/GenBank/DDBJ databases">
        <authorList>
            <person name="Smith C.H."/>
        </authorList>
    </citation>
    <scope>NUCLEOTIDE SEQUENCE</scope>
    <source>
        <strain evidence="1">CHS0354</strain>
        <tissue evidence="1">Mantle</tissue>
    </source>
</reference>
<accession>A0AAE0SQ49</accession>
<reference evidence="1" key="2">
    <citation type="journal article" date="2021" name="Genome Biol. Evol.">
        <title>Developing a high-quality reference genome for a parasitic bivalve with doubly uniparental inheritance (Bivalvia: Unionida).</title>
        <authorList>
            <person name="Smith C.H."/>
        </authorList>
    </citation>
    <scope>NUCLEOTIDE SEQUENCE</scope>
    <source>
        <strain evidence="1">CHS0354</strain>
        <tissue evidence="1">Mantle</tissue>
    </source>
</reference>
<feature type="non-terminal residue" evidence="1">
    <location>
        <position position="95"/>
    </location>
</feature>
<evidence type="ECO:0000313" key="2">
    <source>
        <dbReference type="Proteomes" id="UP001195483"/>
    </source>
</evidence>
<organism evidence="1 2">
    <name type="scientific">Potamilus streckersoni</name>
    <dbReference type="NCBI Taxonomy" id="2493646"/>
    <lineage>
        <taxon>Eukaryota</taxon>
        <taxon>Metazoa</taxon>
        <taxon>Spiralia</taxon>
        <taxon>Lophotrochozoa</taxon>
        <taxon>Mollusca</taxon>
        <taxon>Bivalvia</taxon>
        <taxon>Autobranchia</taxon>
        <taxon>Heteroconchia</taxon>
        <taxon>Palaeoheterodonta</taxon>
        <taxon>Unionida</taxon>
        <taxon>Unionoidea</taxon>
        <taxon>Unionidae</taxon>
        <taxon>Ambleminae</taxon>
        <taxon>Lampsilini</taxon>
        <taxon>Potamilus</taxon>
    </lineage>
</organism>
<dbReference type="AlphaFoldDB" id="A0AAE0SQ49"/>
<gene>
    <name evidence="1" type="ORF">CHS0354_025352</name>
</gene>
<name>A0AAE0SQ49_9BIVA</name>
<evidence type="ECO:0000313" key="1">
    <source>
        <dbReference type="EMBL" id="KAK3595729.1"/>
    </source>
</evidence>
<dbReference type="Proteomes" id="UP001195483">
    <property type="component" value="Unassembled WGS sequence"/>
</dbReference>
<reference evidence="1" key="1">
    <citation type="journal article" date="2021" name="Genome Biol. Evol.">
        <title>A High-Quality Reference Genome for a Parasitic Bivalve with Doubly Uniparental Inheritance (Bivalvia: Unionida).</title>
        <authorList>
            <person name="Smith C.H."/>
        </authorList>
    </citation>
    <scope>NUCLEOTIDE SEQUENCE</scope>
    <source>
        <strain evidence="1">CHS0354</strain>
    </source>
</reference>
<protein>
    <submittedName>
        <fullName evidence="1">Uncharacterized protein</fullName>
    </submittedName>
</protein>
<sequence>MSMKDGNINSWLNGLTKSWRKLRVLELQTSESLEERQATAPNKCGPLELPKLLQTDPCRAFIIVVTQLFVKHKVKVKCVDAGVYCAQSETALYGE</sequence>
<proteinExistence type="predicted"/>
<dbReference type="EMBL" id="JAEAOA010001512">
    <property type="protein sequence ID" value="KAK3595729.1"/>
    <property type="molecule type" value="Genomic_DNA"/>
</dbReference>